<dbReference type="GO" id="GO:0045892">
    <property type="term" value="P:negative regulation of DNA-templated transcription"/>
    <property type="evidence" value="ECO:0007669"/>
    <property type="project" value="TreeGrafter"/>
</dbReference>
<dbReference type="Proteomes" id="UP000503330">
    <property type="component" value="Chromosome"/>
</dbReference>
<dbReference type="EMBL" id="JQIF01000014">
    <property type="protein sequence ID" value="KGJ54607.1"/>
    <property type="molecule type" value="Genomic_DNA"/>
</dbReference>
<dbReference type="InterPro" id="IPR036390">
    <property type="entry name" value="WH_DNA-bd_sf"/>
</dbReference>
<evidence type="ECO:0000256" key="3">
    <source>
        <dbReference type="ARBA" id="ARBA00023163"/>
    </source>
</evidence>
<dbReference type="InterPro" id="IPR050679">
    <property type="entry name" value="Bact_HTH_transcr_reg"/>
</dbReference>
<dbReference type="Gene3D" id="1.10.10.10">
    <property type="entry name" value="Winged helix-like DNA-binding domain superfamily/Winged helix DNA-binding domain"/>
    <property type="match status" value="1"/>
</dbReference>
<dbReference type="PRINTS" id="PR00035">
    <property type="entry name" value="HTHGNTR"/>
</dbReference>
<gene>
    <name evidence="5" type="ORF">CIAN88_02990</name>
    <name evidence="7" type="ORF">DXA38_02020</name>
    <name evidence="6" type="ORF">G4D54_01560</name>
</gene>
<evidence type="ECO:0000313" key="7">
    <source>
        <dbReference type="EMBL" id="RGC18496.1"/>
    </source>
</evidence>
<dbReference type="EMBL" id="CP048838">
    <property type="protein sequence ID" value="QJA01191.1"/>
    <property type="molecule type" value="Genomic_DNA"/>
</dbReference>
<dbReference type="InterPro" id="IPR000524">
    <property type="entry name" value="Tscrpt_reg_HTH_GntR"/>
</dbReference>
<dbReference type="AlphaFoldDB" id="A0A099IBM3"/>
<dbReference type="SUPFAM" id="SSF46785">
    <property type="entry name" value="Winged helix' DNA-binding domain"/>
    <property type="match status" value="1"/>
</dbReference>
<reference evidence="6 10" key="3">
    <citation type="submission" date="2020-02" db="EMBL/GenBank/DDBJ databases">
        <authorList>
            <person name="Kociolek L.K."/>
            <person name="Ozer E.A."/>
        </authorList>
    </citation>
    <scope>NUCLEOTIDE SEQUENCE [LARGE SCALE GENOMIC DNA]</scope>
    <source>
        <strain evidence="6 10">ATCC 14501</strain>
    </source>
</reference>
<evidence type="ECO:0000256" key="1">
    <source>
        <dbReference type="ARBA" id="ARBA00023015"/>
    </source>
</evidence>
<dbReference type="InterPro" id="IPR036388">
    <property type="entry name" value="WH-like_DNA-bd_sf"/>
</dbReference>
<dbReference type="PANTHER" id="PTHR44846:SF1">
    <property type="entry name" value="MANNOSYL-D-GLYCERATE TRANSPORT_METABOLISM SYSTEM REPRESSOR MNGR-RELATED"/>
    <property type="match status" value="1"/>
</dbReference>
<dbReference type="PANTHER" id="PTHR44846">
    <property type="entry name" value="MANNOSYL-D-GLYCERATE TRANSPORT/METABOLISM SYSTEM REPRESSOR MNGR-RELATED"/>
    <property type="match status" value="1"/>
</dbReference>
<evidence type="ECO:0000259" key="4">
    <source>
        <dbReference type="PROSITE" id="PS50949"/>
    </source>
</evidence>
<dbReference type="InterPro" id="IPR028978">
    <property type="entry name" value="Chorismate_lyase_/UTRA_dom_sf"/>
</dbReference>
<dbReference type="GO" id="GO:0003700">
    <property type="term" value="F:DNA-binding transcription factor activity"/>
    <property type="evidence" value="ECO:0007669"/>
    <property type="project" value="InterPro"/>
</dbReference>
<dbReference type="OrthoDB" id="457376at2"/>
<evidence type="ECO:0000256" key="2">
    <source>
        <dbReference type="ARBA" id="ARBA00023125"/>
    </source>
</evidence>
<dbReference type="SMART" id="SM00345">
    <property type="entry name" value="HTH_GNTR"/>
    <property type="match status" value="1"/>
</dbReference>
<accession>A0A099IBM3</accession>
<organism evidence="5 8">
    <name type="scientific">Clostridium innocuum</name>
    <dbReference type="NCBI Taxonomy" id="1522"/>
    <lineage>
        <taxon>Bacteria</taxon>
        <taxon>Bacillati</taxon>
        <taxon>Bacillota</taxon>
        <taxon>Clostridia</taxon>
        <taxon>Eubacteriales</taxon>
        <taxon>Clostridiaceae</taxon>
        <taxon>Clostridium</taxon>
    </lineage>
</organism>
<proteinExistence type="predicted"/>
<dbReference type="EMBL" id="QVEV01000002">
    <property type="protein sequence ID" value="RGC18496.1"/>
    <property type="molecule type" value="Genomic_DNA"/>
</dbReference>
<evidence type="ECO:0000313" key="8">
    <source>
        <dbReference type="Proteomes" id="UP000030008"/>
    </source>
</evidence>
<dbReference type="SUPFAM" id="SSF64288">
    <property type="entry name" value="Chorismate lyase-like"/>
    <property type="match status" value="1"/>
</dbReference>
<evidence type="ECO:0000313" key="6">
    <source>
        <dbReference type="EMBL" id="QJA01191.1"/>
    </source>
</evidence>
<evidence type="ECO:0000313" key="9">
    <source>
        <dbReference type="Proteomes" id="UP000260025"/>
    </source>
</evidence>
<reference evidence="7 9" key="2">
    <citation type="submission" date="2018-08" db="EMBL/GenBank/DDBJ databases">
        <title>A genome reference for cultivated species of the human gut microbiota.</title>
        <authorList>
            <person name="Zou Y."/>
            <person name="Xue W."/>
            <person name="Luo G."/>
        </authorList>
    </citation>
    <scope>NUCLEOTIDE SEQUENCE [LARGE SCALE GENOMIC DNA]</scope>
    <source>
        <strain evidence="7 9">OF01-2LB</strain>
    </source>
</reference>
<dbReference type="Proteomes" id="UP000030008">
    <property type="component" value="Unassembled WGS sequence"/>
</dbReference>
<dbReference type="GeneID" id="61924183"/>
<keyword evidence="2" id="KW-0238">DNA-binding</keyword>
<dbReference type="SMART" id="SM00866">
    <property type="entry name" value="UTRA"/>
    <property type="match status" value="1"/>
</dbReference>
<keyword evidence="3" id="KW-0804">Transcription</keyword>
<dbReference type="GO" id="GO:0003677">
    <property type="term" value="F:DNA binding"/>
    <property type="evidence" value="ECO:0007669"/>
    <property type="project" value="UniProtKB-KW"/>
</dbReference>
<sequence length="243" mass="28122">MQKKEGAPLYLQIYKELQKRIENGVYKENELLPSEASLQAEFNVSRITIRRSLQDLELAGFIKVQKGKGAMVLANRKYTDLVGVSSFSQDAMKSGERPSSIILEFEEMKASGIVCDYLQLQEGADIYRLKRLRLKNGRIIGMNEQFISRQTGFELHADVLNEKTSIYALYEEQGLHIERAVESIEAVMPSTALRKELYMNEGEPLFRRERITYDYKNRPLELSINSYKADEYKYIITLKKDEL</sequence>
<dbReference type="RefSeq" id="WP_002606977.1">
    <property type="nucleotide sequence ID" value="NZ_AP025565.1"/>
</dbReference>
<dbReference type="Pfam" id="PF07702">
    <property type="entry name" value="UTRA"/>
    <property type="match status" value="1"/>
</dbReference>
<reference evidence="5 8" key="1">
    <citation type="submission" date="2014-08" db="EMBL/GenBank/DDBJ databases">
        <title>Clostridium innocuum, an unnegligible vancomycin-resistant pathogen causing extra-intestinal infections.</title>
        <authorList>
            <person name="Feng Y."/>
            <person name="Chiu C.-H."/>
        </authorList>
    </citation>
    <scope>NUCLEOTIDE SEQUENCE [LARGE SCALE GENOMIC DNA]</scope>
    <source>
        <strain evidence="5 8">AN88</strain>
    </source>
</reference>
<dbReference type="Gene3D" id="3.40.1410.10">
    <property type="entry name" value="Chorismate lyase-like"/>
    <property type="match status" value="1"/>
</dbReference>
<keyword evidence="1" id="KW-0805">Transcription regulation</keyword>
<evidence type="ECO:0000313" key="5">
    <source>
        <dbReference type="EMBL" id="KGJ54607.1"/>
    </source>
</evidence>
<protein>
    <submittedName>
        <fullName evidence="6">GntR family transcriptional regulator</fullName>
    </submittedName>
    <submittedName>
        <fullName evidence="5">UbiC family transcriptional regulator</fullName>
    </submittedName>
</protein>
<name>A0A099IBM3_CLOIN</name>
<dbReference type="CDD" id="cd07377">
    <property type="entry name" value="WHTH_GntR"/>
    <property type="match status" value="1"/>
</dbReference>
<feature type="domain" description="HTH gntR-type" evidence="4">
    <location>
        <begin position="7"/>
        <end position="75"/>
    </location>
</feature>
<evidence type="ECO:0000313" key="10">
    <source>
        <dbReference type="Proteomes" id="UP000503330"/>
    </source>
</evidence>
<dbReference type="PROSITE" id="PS50949">
    <property type="entry name" value="HTH_GNTR"/>
    <property type="match status" value="1"/>
</dbReference>
<dbReference type="InterPro" id="IPR011663">
    <property type="entry name" value="UTRA"/>
</dbReference>
<dbReference type="Pfam" id="PF00392">
    <property type="entry name" value="GntR"/>
    <property type="match status" value="1"/>
</dbReference>
<dbReference type="Proteomes" id="UP000260025">
    <property type="component" value="Unassembled WGS sequence"/>
</dbReference>